<feature type="transmembrane region" description="Helical" evidence="1">
    <location>
        <begin position="72"/>
        <end position="92"/>
    </location>
</feature>
<protein>
    <submittedName>
        <fullName evidence="2">PrsW family glutamic-type intramembrane protease</fullName>
        <ecNumber evidence="2">3.4.-.-</ecNumber>
    </submittedName>
</protein>
<feature type="transmembrane region" description="Helical" evidence="1">
    <location>
        <begin position="210"/>
        <end position="228"/>
    </location>
</feature>
<dbReference type="EMBL" id="JAXCLX010000001">
    <property type="protein sequence ID" value="MDY0870483.1"/>
    <property type="molecule type" value="Genomic_DNA"/>
</dbReference>
<gene>
    <name evidence="2" type="ORF">SMD31_01045</name>
</gene>
<keyword evidence="1" id="KW-0472">Membrane</keyword>
<dbReference type="Pfam" id="PF13367">
    <property type="entry name" value="PrsW-protease"/>
    <property type="match status" value="1"/>
</dbReference>
<feature type="transmembrane region" description="Helical" evidence="1">
    <location>
        <begin position="6"/>
        <end position="25"/>
    </location>
</feature>
<dbReference type="GO" id="GO:0008233">
    <property type="term" value="F:peptidase activity"/>
    <property type="evidence" value="ECO:0007669"/>
    <property type="project" value="UniProtKB-KW"/>
</dbReference>
<reference evidence="2 3" key="1">
    <citation type="journal article" date="2013" name="Antonie Van Leeuwenhoek">
        <title>Dongia rigui sp. nov., isolated from freshwater of a large wetland in Korea.</title>
        <authorList>
            <person name="Baik K.S."/>
            <person name="Hwang Y.M."/>
            <person name="Choi J.S."/>
            <person name="Kwon J."/>
            <person name="Seong C.N."/>
        </authorList>
    </citation>
    <scope>NUCLEOTIDE SEQUENCE [LARGE SCALE GENOMIC DNA]</scope>
    <source>
        <strain evidence="2 3">04SU4-P</strain>
    </source>
</reference>
<feature type="transmembrane region" description="Helical" evidence="1">
    <location>
        <begin position="258"/>
        <end position="280"/>
    </location>
</feature>
<dbReference type="RefSeq" id="WP_320498731.1">
    <property type="nucleotide sequence ID" value="NZ_JAXCLX010000001.1"/>
</dbReference>
<feature type="transmembrane region" description="Helical" evidence="1">
    <location>
        <begin position="37"/>
        <end position="60"/>
    </location>
</feature>
<keyword evidence="1" id="KW-1133">Transmembrane helix</keyword>
<dbReference type="GO" id="GO:0006508">
    <property type="term" value="P:proteolysis"/>
    <property type="evidence" value="ECO:0007669"/>
    <property type="project" value="UniProtKB-KW"/>
</dbReference>
<dbReference type="Proteomes" id="UP001271769">
    <property type="component" value="Unassembled WGS sequence"/>
</dbReference>
<sequence length="324" mass="35294">MTLVLTLFAAILPPLFLVAFFLTHFRHRLGIGLGVKAVIGGMISAPLAIGFSVLLSRLGHPQDPLWEAARDAWLGAAIPEEVAKFLIVWFYIRRHPQCDSGGDLFCGAALTGLGFALLENILYLLSAKDWIVTGLMRGAMAVPGHTIDGMMMGVFLAWWWRKDIMAPAALVLALGLPIVAHGFYDFPLMAFEAMRKGVFANADQLRGQLFALYAVTIGVSAMAAIWAGRMEMIEVFLRAQPDIDLYPPQQGGLKAWRWVGRLLIAGAIILALIGVNSAMSDDVLEGGWLITIAAFPAAFGIVMARKVPDQAYKLPLALLRAPRR</sequence>
<keyword evidence="3" id="KW-1185">Reference proteome</keyword>
<keyword evidence="1" id="KW-0812">Transmembrane</keyword>
<dbReference type="EC" id="3.4.-.-" evidence="2"/>
<feature type="transmembrane region" description="Helical" evidence="1">
    <location>
        <begin position="167"/>
        <end position="190"/>
    </location>
</feature>
<feature type="transmembrane region" description="Helical" evidence="1">
    <location>
        <begin position="104"/>
        <end position="126"/>
    </location>
</feature>
<dbReference type="InterPro" id="IPR026898">
    <property type="entry name" value="PrsW"/>
</dbReference>
<keyword evidence="2" id="KW-0378">Hydrolase</keyword>
<proteinExistence type="predicted"/>
<feature type="transmembrane region" description="Helical" evidence="1">
    <location>
        <begin position="138"/>
        <end position="160"/>
    </location>
</feature>
<name>A0ABU5DUX1_9PROT</name>
<feature type="transmembrane region" description="Helical" evidence="1">
    <location>
        <begin position="286"/>
        <end position="304"/>
    </location>
</feature>
<accession>A0ABU5DUX1</accession>
<evidence type="ECO:0000313" key="2">
    <source>
        <dbReference type="EMBL" id="MDY0870483.1"/>
    </source>
</evidence>
<comment type="caution">
    <text evidence="2">The sequence shown here is derived from an EMBL/GenBank/DDBJ whole genome shotgun (WGS) entry which is preliminary data.</text>
</comment>
<dbReference type="PANTHER" id="PTHR36844">
    <property type="entry name" value="PROTEASE PRSW"/>
    <property type="match status" value="1"/>
</dbReference>
<evidence type="ECO:0000256" key="1">
    <source>
        <dbReference type="SAM" id="Phobius"/>
    </source>
</evidence>
<dbReference type="PANTHER" id="PTHR36844:SF1">
    <property type="entry name" value="PROTEASE PRSW"/>
    <property type="match status" value="1"/>
</dbReference>
<evidence type="ECO:0000313" key="3">
    <source>
        <dbReference type="Proteomes" id="UP001271769"/>
    </source>
</evidence>
<organism evidence="2 3">
    <name type="scientific">Dongia rigui</name>
    <dbReference type="NCBI Taxonomy" id="940149"/>
    <lineage>
        <taxon>Bacteria</taxon>
        <taxon>Pseudomonadati</taxon>
        <taxon>Pseudomonadota</taxon>
        <taxon>Alphaproteobacteria</taxon>
        <taxon>Rhodospirillales</taxon>
        <taxon>Dongiaceae</taxon>
        <taxon>Dongia</taxon>
    </lineage>
</organism>
<keyword evidence="2" id="KW-0645">Protease</keyword>